<name>A0A1V4SI53_RUMHU</name>
<gene>
    <name evidence="1" type="ORF">CLHUN_26310</name>
</gene>
<dbReference type="OrthoDB" id="2084160at2"/>
<comment type="caution">
    <text evidence="1">The sequence shown here is derived from an EMBL/GenBank/DDBJ whole genome shotgun (WGS) entry which is preliminary data.</text>
</comment>
<dbReference type="EMBL" id="MZGX01000017">
    <property type="protein sequence ID" value="OPX43484.1"/>
    <property type="molecule type" value="Genomic_DNA"/>
</dbReference>
<dbReference type="Proteomes" id="UP000191554">
    <property type="component" value="Unassembled WGS sequence"/>
</dbReference>
<reference evidence="1 2" key="1">
    <citation type="submission" date="2017-03" db="EMBL/GenBank/DDBJ databases">
        <title>Genome sequence of Clostridium hungatei DSM 14427.</title>
        <authorList>
            <person name="Poehlein A."/>
            <person name="Daniel R."/>
        </authorList>
    </citation>
    <scope>NUCLEOTIDE SEQUENCE [LARGE SCALE GENOMIC DNA]</scope>
    <source>
        <strain evidence="1 2">DSM 14427</strain>
    </source>
</reference>
<sequence length="66" mass="7516">MNFCTVRCCICNSVLLNLPQEELEKLNSLTFRCESCGHRLVLNGTVVTKAVSAEPFQNIFKYDFNI</sequence>
<evidence type="ECO:0000313" key="1">
    <source>
        <dbReference type="EMBL" id="OPX43484.1"/>
    </source>
</evidence>
<organism evidence="1 2">
    <name type="scientific">Ruminiclostridium hungatei</name>
    <name type="common">Clostridium hungatei</name>
    <dbReference type="NCBI Taxonomy" id="48256"/>
    <lineage>
        <taxon>Bacteria</taxon>
        <taxon>Bacillati</taxon>
        <taxon>Bacillota</taxon>
        <taxon>Clostridia</taxon>
        <taxon>Eubacteriales</taxon>
        <taxon>Oscillospiraceae</taxon>
        <taxon>Ruminiclostridium</taxon>
    </lineage>
</organism>
<keyword evidence="2" id="KW-1185">Reference proteome</keyword>
<dbReference type="AlphaFoldDB" id="A0A1V4SI53"/>
<protein>
    <submittedName>
        <fullName evidence="1">Uncharacterized protein</fullName>
    </submittedName>
</protein>
<evidence type="ECO:0000313" key="2">
    <source>
        <dbReference type="Proteomes" id="UP000191554"/>
    </source>
</evidence>
<proteinExistence type="predicted"/>
<accession>A0A1V4SI53</accession>
<dbReference type="RefSeq" id="WP_080065085.1">
    <property type="nucleotide sequence ID" value="NZ_MZGX01000017.1"/>
</dbReference>